<sequence>MASNQSSDSSLFRIQILIVDDDSTTLSVVSSMLKAFSCRDNHKLELLVVTIKNPLDALSTLQSKNYVFDLVITDLHMPQMNGMELKKHVHEEFNLPVIIMSSDDSENVILRSLEGGAAFYIVKPVNKDDIKSVWRYAVATKTGKSLSIKEIGGSGEPFSINEDVNSAINNEIRKYGTKEGRQSTEEDKEVEIHQPATKKQKLIWTNALHNRFLQAIHHIGLDKAVPKRILECMSVRGLAREHIASHLQKYRIFLRKVAERGGISSRRLSGRALGSNLAPFSMLKNVQREYSPVTRASIQPGLGGSTIPALGGSSFRGLLSPNQQAPSNNYLFRSPHSQSLLFGTANSANGAGANLPSHGGVPNGLTHGTSPMQMYQPQNQARSYLQNFGGPLLNRVGAVGIDQAANYRSGVGDIGITNNSLYTNNNYAGIRVTADGHLIRSGQMQLNNNGLSNGFSNGGHPGWMNWASNGNMNAACMGFNIASPSYMDQRGSFSSGFVGANQFFPPPPFTSVYDGNTPMLPPLPPPSQHQLGLGYGGQNDFVFGLTNNSPSILLGESSNQQPQIGQGELNVSDMVLEPPNNPPAYQLPQSVDEISTHLHELLTPDFLNSLHIDDSTPWNEQPLSQVENGAEGAMNPIRESDANSMDEYFPDYDQASALYTNSTLRKHN</sequence>
<dbReference type="PANTHER" id="PTHR43874">
    <property type="entry name" value="TWO-COMPONENT RESPONSE REGULATOR"/>
    <property type="match status" value="1"/>
</dbReference>
<keyword evidence="9" id="KW-1185">Reference proteome</keyword>
<dbReference type="GO" id="GO:0009736">
    <property type="term" value="P:cytokinin-activated signaling pathway"/>
    <property type="evidence" value="ECO:0007669"/>
    <property type="project" value="InterPro"/>
</dbReference>
<gene>
    <name evidence="8" type="ORF">OIU74_023347</name>
</gene>
<evidence type="ECO:0000256" key="1">
    <source>
        <dbReference type="ARBA" id="ARBA00004123"/>
    </source>
</evidence>
<dbReference type="EMBL" id="JAPFFM010000004">
    <property type="protein sequence ID" value="KAJ6764442.1"/>
    <property type="molecule type" value="Genomic_DNA"/>
</dbReference>
<dbReference type="InterPro" id="IPR001789">
    <property type="entry name" value="Sig_transdc_resp-reg_receiver"/>
</dbReference>
<dbReference type="SMART" id="SM00448">
    <property type="entry name" value="REC"/>
    <property type="match status" value="1"/>
</dbReference>
<name>A0A9Q1AAZ4_9ROSI</name>
<keyword evidence="3" id="KW-0805">Transcription regulation</keyword>
<dbReference type="InterPro" id="IPR009057">
    <property type="entry name" value="Homeodomain-like_sf"/>
</dbReference>
<dbReference type="Pfam" id="PF00072">
    <property type="entry name" value="Response_reg"/>
    <property type="match status" value="1"/>
</dbReference>
<keyword evidence="2" id="KW-0902">Two-component regulatory system</keyword>
<dbReference type="AlphaFoldDB" id="A0A9Q1AAZ4"/>
<feature type="domain" description="Response regulatory" evidence="7">
    <location>
        <begin position="15"/>
        <end position="138"/>
    </location>
</feature>
<dbReference type="SUPFAM" id="SSF46689">
    <property type="entry name" value="Homeodomain-like"/>
    <property type="match status" value="1"/>
</dbReference>
<organism evidence="8 9">
    <name type="scientific">Salix koriyanagi</name>
    <dbReference type="NCBI Taxonomy" id="2511006"/>
    <lineage>
        <taxon>Eukaryota</taxon>
        <taxon>Viridiplantae</taxon>
        <taxon>Streptophyta</taxon>
        <taxon>Embryophyta</taxon>
        <taxon>Tracheophyta</taxon>
        <taxon>Spermatophyta</taxon>
        <taxon>Magnoliopsida</taxon>
        <taxon>eudicotyledons</taxon>
        <taxon>Gunneridae</taxon>
        <taxon>Pentapetalae</taxon>
        <taxon>rosids</taxon>
        <taxon>fabids</taxon>
        <taxon>Malpighiales</taxon>
        <taxon>Salicaceae</taxon>
        <taxon>Saliceae</taxon>
        <taxon>Salix</taxon>
    </lineage>
</organism>
<evidence type="ECO:0000256" key="4">
    <source>
        <dbReference type="ARBA" id="ARBA00023163"/>
    </source>
</evidence>
<evidence type="ECO:0000259" key="7">
    <source>
        <dbReference type="PROSITE" id="PS50110"/>
    </source>
</evidence>
<comment type="caution">
    <text evidence="8">The sequence shown here is derived from an EMBL/GenBank/DDBJ whole genome shotgun (WGS) entry which is preliminary data.</text>
</comment>
<dbReference type="GO" id="GO:0000160">
    <property type="term" value="P:phosphorelay signal transduction system"/>
    <property type="evidence" value="ECO:0007669"/>
    <property type="project" value="UniProtKB-KW"/>
</dbReference>
<dbReference type="InterPro" id="IPR045279">
    <property type="entry name" value="ARR-like"/>
</dbReference>
<accession>A0A9Q1AAZ4</accession>
<dbReference type="Proteomes" id="UP001151752">
    <property type="component" value="Chromosome 12"/>
</dbReference>
<dbReference type="Gene3D" id="3.40.50.2300">
    <property type="match status" value="1"/>
</dbReference>
<protein>
    <submittedName>
        <fullName evidence="8">TWO-COMPONENT RESPONSE REGULATOR</fullName>
    </submittedName>
</protein>
<evidence type="ECO:0000256" key="5">
    <source>
        <dbReference type="ARBA" id="ARBA00023242"/>
    </source>
</evidence>
<dbReference type="NCBIfam" id="TIGR01557">
    <property type="entry name" value="myb_SHAQKYF"/>
    <property type="match status" value="1"/>
</dbReference>
<evidence type="ECO:0000256" key="6">
    <source>
        <dbReference type="PROSITE-ProRule" id="PRU00169"/>
    </source>
</evidence>
<dbReference type="PANTHER" id="PTHR43874:SF19">
    <property type="entry name" value="RESPONSE REGULATOR 23-RELATED"/>
    <property type="match status" value="1"/>
</dbReference>
<dbReference type="PROSITE" id="PS50110">
    <property type="entry name" value="RESPONSE_REGULATORY"/>
    <property type="match status" value="1"/>
</dbReference>
<reference evidence="8" key="2">
    <citation type="journal article" date="2023" name="Int. J. Mol. Sci.">
        <title>De Novo Assembly and Annotation of 11 Diverse Shrub Willow (Salix) Genomes Reveals Novel Gene Organization in Sex-Linked Regions.</title>
        <authorList>
            <person name="Hyden B."/>
            <person name="Feng K."/>
            <person name="Yates T.B."/>
            <person name="Jawdy S."/>
            <person name="Cereghino C."/>
            <person name="Smart L.B."/>
            <person name="Muchero W."/>
        </authorList>
    </citation>
    <scope>NUCLEOTIDE SEQUENCE</scope>
    <source>
        <tissue evidence="8">Shoot tip</tissue>
    </source>
</reference>
<dbReference type="FunFam" id="1.10.10.60:FF:000007">
    <property type="entry name" value="Two-component response regulator"/>
    <property type="match status" value="1"/>
</dbReference>
<evidence type="ECO:0000256" key="2">
    <source>
        <dbReference type="ARBA" id="ARBA00023012"/>
    </source>
</evidence>
<dbReference type="InterPro" id="IPR011006">
    <property type="entry name" value="CheY-like_superfamily"/>
</dbReference>
<keyword evidence="4" id="KW-0804">Transcription</keyword>
<dbReference type="Gene3D" id="1.10.10.60">
    <property type="entry name" value="Homeodomain-like"/>
    <property type="match status" value="1"/>
</dbReference>
<dbReference type="InterPro" id="IPR006447">
    <property type="entry name" value="Myb_dom_plants"/>
</dbReference>
<feature type="modified residue" description="4-aspartylphosphate" evidence="6">
    <location>
        <position position="74"/>
    </location>
</feature>
<reference evidence="8" key="1">
    <citation type="submission" date="2022-11" db="EMBL/GenBank/DDBJ databases">
        <authorList>
            <person name="Hyden B.L."/>
            <person name="Feng K."/>
            <person name="Yates T."/>
            <person name="Jawdy S."/>
            <person name="Smart L.B."/>
            <person name="Muchero W."/>
        </authorList>
    </citation>
    <scope>NUCLEOTIDE SEQUENCE</scope>
    <source>
        <tissue evidence="8">Shoot tip</tissue>
    </source>
</reference>
<keyword evidence="5" id="KW-0539">Nucleus</keyword>
<dbReference type="CDD" id="cd17584">
    <property type="entry name" value="REC_typeB_ARR-like"/>
    <property type="match status" value="1"/>
</dbReference>
<evidence type="ECO:0000313" key="9">
    <source>
        <dbReference type="Proteomes" id="UP001151752"/>
    </source>
</evidence>
<dbReference type="GO" id="GO:0005634">
    <property type="term" value="C:nucleus"/>
    <property type="evidence" value="ECO:0007669"/>
    <property type="project" value="UniProtKB-SubCell"/>
</dbReference>
<dbReference type="GO" id="GO:0003677">
    <property type="term" value="F:DNA binding"/>
    <property type="evidence" value="ECO:0007669"/>
    <property type="project" value="InterPro"/>
</dbReference>
<dbReference type="SUPFAM" id="SSF52172">
    <property type="entry name" value="CheY-like"/>
    <property type="match status" value="1"/>
</dbReference>
<proteinExistence type="predicted"/>
<keyword evidence="6" id="KW-0597">Phosphoprotein</keyword>
<comment type="subcellular location">
    <subcellularLocation>
        <location evidence="1">Nucleus</location>
    </subcellularLocation>
</comment>
<evidence type="ECO:0000256" key="3">
    <source>
        <dbReference type="ARBA" id="ARBA00023015"/>
    </source>
</evidence>
<evidence type="ECO:0000313" key="8">
    <source>
        <dbReference type="EMBL" id="KAJ6764442.1"/>
    </source>
</evidence>